<dbReference type="Pfam" id="PF02880">
    <property type="entry name" value="PGM_PMM_III"/>
    <property type="match status" value="1"/>
</dbReference>
<reference evidence="13 14" key="2">
    <citation type="submission" date="2018-11" db="EMBL/GenBank/DDBJ databases">
        <authorList>
            <consortium name="Pathogen Informatics"/>
        </authorList>
    </citation>
    <scope>NUCLEOTIDE SEQUENCE [LARGE SCALE GENOMIC DNA]</scope>
</reference>
<dbReference type="OrthoDB" id="2291at2759"/>
<dbReference type="GO" id="GO:0005975">
    <property type="term" value="P:carbohydrate metabolic process"/>
    <property type="evidence" value="ECO:0007669"/>
    <property type="project" value="InterPro"/>
</dbReference>
<evidence type="ECO:0000256" key="9">
    <source>
        <dbReference type="RuleBase" id="RU004326"/>
    </source>
</evidence>
<accession>A0A183IN02</accession>
<dbReference type="Proteomes" id="UP000270296">
    <property type="component" value="Unassembled WGS sequence"/>
</dbReference>
<name>A0A183IN02_9BILA</name>
<comment type="catalytic activity">
    <reaction evidence="1">
        <text>alpha-D-glucose 1-phosphate = alpha-D-glucose 6-phosphate</text>
        <dbReference type="Rhea" id="RHEA:23536"/>
        <dbReference type="ChEBI" id="CHEBI:58225"/>
        <dbReference type="ChEBI" id="CHEBI:58601"/>
        <dbReference type="EC" id="5.4.2.2"/>
    </reaction>
</comment>
<evidence type="ECO:0000256" key="3">
    <source>
        <dbReference type="ARBA" id="ARBA00010231"/>
    </source>
</evidence>
<dbReference type="InterPro" id="IPR005844">
    <property type="entry name" value="A-D-PHexomutase_a/b/a-I"/>
</dbReference>
<evidence type="ECO:0000256" key="5">
    <source>
        <dbReference type="ARBA" id="ARBA00022553"/>
    </source>
</evidence>
<dbReference type="PANTHER" id="PTHR22573:SF2">
    <property type="entry name" value="PHOSPHOGLUCOMUTASE"/>
    <property type="match status" value="1"/>
</dbReference>
<keyword evidence="14" id="KW-1185">Reference proteome</keyword>
<dbReference type="Pfam" id="PF02878">
    <property type="entry name" value="PGM_PMM_I"/>
    <property type="match status" value="1"/>
</dbReference>
<evidence type="ECO:0000313" key="15">
    <source>
        <dbReference type="WBParaSite" id="SBAD_0000520301-mRNA-1"/>
    </source>
</evidence>
<evidence type="ECO:0000256" key="6">
    <source>
        <dbReference type="ARBA" id="ARBA00022723"/>
    </source>
</evidence>
<dbReference type="Gene3D" id="3.40.120.10">
    <property type="entry name" value="Alpha-D-Glucose-1,6-Bisphosphate, subunit A, domain 3"/>
    <property type="match status" value="4"/>
</dbReference>
<evidence type="ECO:0000259" key="12">
    <source>
        <dbReference type="Pfam" id="PF02880"/>
    </source>
</evidence>
<evidence type="ECO:0000259" key="11">
    <source>
        <dbReference type="Pfam" id="PF02879"/>
    </source>
</evidence>
<feature type="domain" description="Alpha-D-phosphohexomutase alpha/beta/alpha" evidence="10">
    <location>
        <begin position="16"/>
        <end position="157"/>
    </location>
</feature>
<dbReference type="Pfam" id="PF02879">
    <property type="entry name" value="PGM_PMM_II"/>
    <property type="match status" value="1"/>
</dbReference>
<dbReference type="PROSITE" id="PS00710">
    <property type="entry name" value="PGM_PMM"/>
    <property type="match status" value="1"/>
</dbReference>
<dbReference type="EMBL" id="UZAM01008685">
    <property type="protein sequence ID" value="VDP05972.1"/>
    <property type="molecule type" value="Genomic_DNA"/>
</dbReference>
<evidence type="ECO:0000256" key="4">
    <source>
        <dbReference type="ARBA" id="ARBA00012728"/>
    </source>
</evidence>
<dbReference type="GO" id="GO:0005829">
    <property type="term" value="C:cytosol"/>
    <property type="evidence" value="ECO:0007669"/>
    <property type="project" value="TreeGrafter"/>
</dbReference>
<dbReference type="AlphaFoldDB" id="A0A183IN02"/>
<evidence type="ECO:0000313" key="13">
    <source>
        <dbReference type="EMBL" id="VDP05972.1"/>
    </source>
</evidence>
<dbReference type="InterPro" id="IPR045244">
    <property type="entry name" value="PGM"/>
</dbReference>
<keyword evidence="5" id="KW-0597">Phosphoprotein</keyword>
<dbReference type="EC" id="5.4.2.2" evidence="4"/>
<dbReference type="NCBIfam" id="NF005737">
    <property type="entry name" value="PRK07564.1-1"/>
    <property type="match status" value="1"/>
</dbReference>
<gene>
    <name evidence="13" type="ORF">SBAD_LOCUS4998</name>
</gene>
<organism evidence="15">
    <name type="scientific">Soboliphyme baturini</name>
    <dbReference type="NCBI Taxonomy" id="241478"/>
    <lineage>
        <taxon>Eukaryota</taxon>
        <taxon>Metazoa</taxon>
        <taxon>Ecdysozoa</taxon>
        <taxon>Nematoda</taxon>
        <taxon>Enoplea</taxon>
        <taxon>Dorylaimia</taxon>
        <taxon>Dioctophymatida</taxon>
        <taxon>Dioctophymatoidea</taxon>
        <taxon>Soboliphymatidae</taxon>
        <taxon>Soboliphyme</taxon>
    </lineage>
</organism>
<evidence type="ECO:0000256" key="2">
    <source>
        <dbReference type="ARBA" id="ARBA00001946"/>
    </source>
</evidence>
<evidence type="ECO:0000259" key="10">
    <source>
        <dbReference type="Pfam" id="PF02878"/>
    </source>
</evidence>
<dbReference type="FunFam" id="3.40.120.10:FF:000005">
    <property type="entry name" value="Phosphoglucomutase 5"/>
    <property type="match status" value="1"/>
</dbReference>
<dbReference type="WBParaSite" id="SBAD_0000520301-mRNA-1">
    <property type="protein sequence ID" value="SBAD_0000520301-mRNA-1"/>
    <property type="gene ID" value="SBAD_0000520301"/>
</dbReference>
<dbReference type="InterPro" id="IPR005841">
    <property type="entry name" value="Alpha-D-phosphohexomutase_SF"/>
</dbReference>
<dbReference type="GO" id="GO:0004614">
    <property type="term" value="F:phosphoglucomutase activity"/>
    <property type="evidence" value="ECO:0007669"/>
    <property type="project" value="UniProtKB-EC"/>
</dbReference>
<dbReference type="SUPFAM" id="SSF53738">
    <property type="entry name" value="Phosphoglucomutase, first 3 domains"/>
    <property type="match status" value="3"/>
</dbReference>
<protein>
    <recommendedName>
        <fullName evidence="4">phosphoglucomutase (alpha-D-glucose-1,6-bisphosphate-dependent)</fullName>
        <ecNumber evidence="4">5.4.2.2</ecNumber>
    </recommendedName>
</protein>
<feature type="domain" description="Alpha-D-phosphohexomutase alpha/beta/alpha" evidence="12">
    <location>
        <begin position="349"/>
        <end position="387"/>
    </location>
</feature>
<keyword evidence="8" id="KW-0413">Isomerase</keyword>
<evidence type="ECO:0000256" key="8">
    <source>
        <dbReference type="ARBA" id="ARBA00023235"/>
    </source>
</evidence>
<dbReference type="InterPro" id="IPR016055">
    <property type="entry name" value="A-D-PHexomutase_a/b/a-I/II/III"/>
</dbReference>
<evidence type="ECO:0000256" key="1">
    <source>
        <dbReference type="ARBA" id="ARBA00000443"/>
    </source>
</evidence>
<comment type="cofactor">
    <cofactor evidence="2">
        <name>Mg(2+)</name>
        <dbReference type="ChEBI" id="CHEBI:18420"/>
    </cofactor>
</comment>
<keyword evidence="6 9" id="KW-0479">Metal-binding</keyword>
<dbReference type="PANTHER" id="PTHR22573">
    <property type="entry name" value="PHOSPHOHEXOMUTASE FAMILY MEMBER"/>
    <property type="match status" value="1"/>
</dbReference>
<evidence type="ECO:0000256" key="7">
    <source>
        <dbReference type="ARBA" id="ARBA00022842"/>
    </source>
</evidence>
<sequence length="438" mass="48439">MPHKVETVKTTVFEGQKPGTSGLRKPVPTFQTPNYTENFIQCSIDAGLGGKKKGATLVVGGDGRYLCDHVVQLIIQIAAANGVHKLIVGQNGFFSTPAVSCIIRKYKTDGGIILTASHNPGGPNGDFGIKFNIANGGPAPEMITEKIFELTKEIKKYHICPELKVDLSSLGEQEFDIEGVGKFVIDVIDSVKDYCELMEQIFDFESIRNLISGQTTGTSFRVLIDSMHGATGPYVMRIIGEKLGARTEDLLHCNPLADFGGFHPDPNLTYAASLVDLMRKGSHDLGAAFDGDGDRNMILGKNGFFVTPSDSLAVLANNLECIPYFQHSGIKGFARSMPTAGAVDRFTVCERRFLEKDGIWACLAWLSVLAHLKKSVEEIVRDHWKIYGRNVFTRYTFNHCHVVHRFVFEGFQHNDDNGDYDHKNDPEKECFVRVCLVI</sequence>
<dbReference type="GO" id="GO:0000287">
    <property type="term" value="F:magnesium ion binding"/>
    <property type="evidence" value="ECO:0007669"/>
    <property type="project" value="InterPro"/>
</dbReference>
<reference evidence="15" key="1">
    <citation type="submission" date="2016-06" db="UniProtKB">
        <authorList>
            <consortium name="WormBaseParasite"/>
        </authorList>
    </citation>
    <scope>IDENTIFICATION</scope>
</reference>
<dbReference type="InterPro" id="IPR005846">
    <property type="entry name" value="A-D-PHexomutase_a/b/a-III"/>
</dbReference>
<proteinExistence type="inferred from homology"/>
<dbReference type="FunFam" id="3.40.120.10:FF:000004">
    <property type="entry name" value="Phosphoglucomutase 5"/>
    <property type="match status" value="1"/>
</dbReference>
<comment type="similarity">
    <text evidence="3 9">Belongs to the phosphohexose mutase family.</text>
</comment>
<dbReference type="InterPro" id="IPR016066">
    <property type="entry name" value="A-D-PHexomutase_CS"/>
</dbReference>
<dbReference type="PRINTS" id="PR00509">
    <property type="entry name" value="PGMPMM"/>
</dbReference>
<feature type="domain" description="Alpha-D-phosphohexomutase alpha/beta/alpha" evidence="11">
    <location>
        <begin position="206"/>
        <end position="303"/>
    </location>
</feature>
<evidence type="ECO:0000313" key="14">
    <source>
        <dbReference type="Proteomes" id="UP000270296"/>
    </source>
</evidence>
<dbReference type="InterPro" id="IPR005845">
    <property type="entry name" value="A-D-PHexomutase_a/b/a-II"/>
</dbReference>
<keyword evidence="7 9" id="KW-0460">Magnesium</keyword>